<sequence>MAAGSHMPSVGGGGAKGYGRDTGGVNRVDLGAMHEGVLSGVYRFAAGNSLNNRSEGGAVGYVDGNEPDGGLDGGNDDGVLRAASNEMGDEVLQGVTSRTAEDSLALDQGGENRNHKQVLQVDINALPEVEFEDIAAIDSFLDNAGGEFITIGKRLQGRNPGRGNKKTDMMGSQDPIGRGNKKADQSSADEARLARLETLRKKGS</sequence>
<feature type="region of interest" description="Disordered" evidence="1">
    <location>
        <begin position="154"/>
        <end position="190"/>
    </location>
</feature>
<accession>A0A9Q0L4L7</accession>
<name>A0A9Q0L4L7_9MAGN</name>
<evidence type="ECO:0000313" key="3">
    <source>
        <dbReference type="Proteomes" id="UP001141806"/>
    </source>
</evidence>
<dbReference type="Proteomes" id="UP001141806">
    <property type="component" value="Unassembled WGS sequence"/>
</dbReference>
<evidence type="ECO:0000256" key="1">
    <source>
        <dbReference type="SAM" id="MobiDB-lite"/>
    </source>
</evidence>
<dbReference type="AlphaFoldDB" id="A0A9Q0L4L7"/>
<evidence type="ECO:0000313" key="2">
    <source>
        <dbReference type="EMBL" id="KAJ4981946.1"/>
    </source>
</evidence>
<dbReference type="EMBL" id="JAMYWD010000001">
    <property type="protein sequence ID" value="KAJ4981946.1"/>
    <property type="molecule type" value="Genomic_DNA"/>
</dbReference>
<feature type="compositionally biased region" description="Basic and acidic residues" evidence="1">
    <location>
        <begin position="181"/>
        <end position="190"/>
    </location>
</feature>
<keyword evidence="3" id="KW-1185">Reference proteome</keyword>
<gene>
    <name evidence="2" type="ORF">NE237_032783</name>
</gene>
<protein>
    <submittedName>
        <fullName evidence="2">Uncharacterized protein</fullName>
    </submittedName>
</protein>
<reference evidence="2" key="1">
    <citation type="journal article" date="2023" name="Plant J.">
        <title>The genome of the king protea, Protea cynaroides.</title>
        <authorList>
            <person name="Chang J."/>
            <person name="Duong T.A."/>
            <person name="Schoeman C."/>
            <person name="Ma X."/>
            <person name="Roodt D."/>
            <person name="Barker N."/>
            <person name="Li Z."/>
            <person name="Van de Peer Y."/>
            <person name="Mizrachi E."/>
        </authorList>
    </citation>
    <scope>NUCLEOTIDE SEQUENCE</scope>
    <source>
        <tissue evidence="2">Young leaves</tissue>
    </source>
</reference>
<comment type="caution">
    <text evidence="2">The sequence shown here is derived from an EMBL/GenBank/DDBJ whole genome shotgun (WGS) entry which is preliminary data.</text>
</comment>
<proteinExistence type="predicted"/>
<organism evidence="2 3">
    <name type="scientific">Protea cynaroides</name>
    <dbReference type="NCBI Taxonomy" id="273540"/>
    <lineage>
        <taxon>Eukaryota</taxon>
        <taxon>Viridiplantae</taxon>
        <taxon>Streptophyta</taxon>
        <taxon>Embryophyta</taxon>
        <taxon>Tracheophyta</taxon>
        <taxon>Spermatophyta</taxon>
        <taxon>Magnoliopsida</taxon>
        <taxon>Proteales</taxon>
        <taxon>Proteaceae</taxon>
        <taxon>Protea</taxon>
    </lineage>
</organism>